<sequence>MRYVVLGLVLLLGSTGCASTYQLTPGVPDQAYKQLEALGSRHTATIRLRSGPTFKARVLHLSPDTLVTTRQAYALREIEWIRFRRRSAGLWRGILVGSLAGLVPPALLLTSDCEGLGCLLLPALVLVTGAYTVPLGAFSGGLIGYLHGYVDTFEIVATPPQEFASRANKKHPGLAQEPTPDA</sequence>
<feature type="chain" id="PRO_5013246346" description="Lipoprotein" evidence="1">
    <location>
        <begin position="19"/>
        <end position="182"/>
    </location>
</feature>
<evidence type="ECO:0000256" key="1">
    <source>
        <dbReference type="SAM" id="SignalP"/>
    </source>
</evidence>
<keyword evidence="3" id="KW-1185">Reference proteome</keyword>
<evidence type="ECO:0000313" key="2">
    <source>
        <dbReference type="EMBL" id="SHK77313.1"/>
    </source>
</evidence>
<dbReference type="STRING" id="633813.SAMN04488087_1926"/>
<accession>A0A1M6V765</accession>
<evidence type="ECO:0008006" key="4">
    <source>
        <dbReference type="Google" id="ProtNLM"/>
    </source>
</evidence>
<dbReference type="AlphaFoldDB" id="A0A1M6V765"/>
<keyword evidence="1" id="KW-0732">Signal</keyword>
<proteinExistence type="predicted"/>
<dbReference type="PROSITE" id="PS51257">
    <property type="entry name" value="PROKAR_LIPOPROTEIN"/>
    <property type="match status" value="1"/>
</dbReference>
<dbReference type="RefSeq" id="WP_072715765.1">
    <property type="nucleotide sequence ID" value="NZ_FRAU01000006.1"/>
</dbReference>
<feature type="signal peptide" evidence="1">
    <location>
        <begin position="1"/>
        <end position="18"/>
    </location>
</feature>
<organism evidence="2 3">
    <name type="scientific">Rhodothermus profundi</name>
    <dbReference type="NCBI Taxonomy" id="633813"/>
    <lineage>
        <taxon>Bacteria</taxon>
        <taxon>Pseudomonadati</taxon>
        <taxon>Rhodothermota</taxon>
        <taxon>Rhodothermia</taxon>
        <taxon>Rhodothermales</taxon>
        <taxon>Rhodothermaceae</taxon>
        <taxon>Rhodothermus</taxon>
    </lineage>
</organism>
<gene>
    <name evidence="2" type="ORF">SAMN04488087_1926</name>
</gene>
<reference evidence="3" key="1">
    <citation type="submission" date="2016-11" db="EMBL/GenBank/DDBJ databases">
        <authorList>
            <person name="Varghese N."/>
            <person name="Submissions S."/>
        </authorList>
    </citation>
    <scope>NUCLEOTIDE SEQUENCE [LARGE SCALE GENOMIC DNA]</scope>
    <source>
        <strain evidence="3">DSM 22212</strain>
    </source>
</reference>
<dbReference type="EMBL" id="FRAU01000006">
    <property type="protein sequence ID" value="SHK77313.1"/>
    <property type="molecule type" value="Genomic_DNA"/>
</dbReference>
<name>A0A1M6V765_9BACT</name>
<protein>
    <recommendedName>
        <fullName evidence="4">Lipoprotein</fullName>
    </recommendedName>
</protein>
<evidence type="ECO:0000313" key="3">
    <source>
        <dbReference type="Proteomes" id="UP000185812"/>
    </source>
</evidence>
<dbReference type="Proteomes" id="UP000185812">
    <property type="component" value="Unassembled WGS sequence"/>
</dbReference>